<protein>
    <submittedName>
        <fullName evidence="1">Uncharacterized protein</fullName>
    </submittedName>
</protein>
<evidence type="ECO:0000313" key="2">
    <source>
        <dbReference type="Proteomes" id="UP000827092"/>
    </source>
</evidence>
<dbReference type="Proteomes" id="UP000827092">
    <property type="component" value="Unassembled WGS sequence"/>
</dbReference>
<gene>
    <name evidence="1" type="ORF">JTE90_010371</name>
</gene>
<organism evidence="1 2">
    <name type="scientific">Oedothorax gibbosus</name>
    <dbReference type="NCBI Taxonomy" id="931172"/>
    <lineage>
        <taxon>Eukaryota</taxon>
        <taxon>Metazoa</taxon>
        <taxon>Ecdysozoa</taxon>
        <taxon>Arthropoda</taxon>
        <taxon>Chelicerata</taxon>
        <taxon>Arachnida</taxon>
        <taxon>Araneae</taxon>
        <taxon>Araneomorphae</taxon>
        <taxon>Entelegynae</taxon>
        <taxon>Araneoidea</taxon>
        <taxon>Linyphiidae</taxon>
        <taxon>Erigoninae</taxon>
        <taxon>Oedothorax</taxon>
    </lineage>
</organism>
<name>A0AAV6W546_9ARAC</name>
<evidence type="ECO:0000313" key="1">
    <source>
        <dbReference type="EMBL" id="KAG8201999.1"/>
    </source>
</evidence>
<proteinExistence type="predicted"/>
<comment type="caution">
    <text evidence="1">The sequence shown here is derived from an EMBL/GenBank/DDBJ whole genome shotgun (WGS) entry which is preliminary data.</text>
</comment>
<keyword evidence="2" id="KW-1185">Reference proteome</keyword>
<dbReference type="AlphaFoldDB" id="A0AAV6W546"/>
<sequence>MASFRELPHVPIKLTSHKLPYPPIPRFDETAFQESPLEAGTVSTSSEQGWESQESLNVAKCSNLAPESPRLVKLRQFIYQPSSPEDKVFPISPDSRISHR</sequence>
<reference evidence="1 2" key="1">
    <citation type="journal article" date="2022" name="Nat. Ecol. Evol.">
        <title>A masculinizing supergene underlies an exaggerated male reproductive morph in a spider.</title>
        <authorList>
            <person name="Hendrickx F."/>
            <person name="De Corte Z."/>
            <person name="Sonet G."/>
            <person name="Van Belleghem S.M."/>
            <person name="Kostlbacher S."/>
            <person name="Vangestel C."/>
        </authorList>
    </citation>
    <scope>NUCLEOTIDE SEQUENCE [LARGE SCALE GENOMIC DNA]</scope>
    <source>
        <strain evidence="1">W744_W776</strain>
    </source>
</reference>
<accession>A0AAV6W546</accession>
<dbReference type="EMBL" id="JAFNEN010000001">
    <property type="protein sequence ID" value="KAG8201999.1"/>
    <property type="molecule type" value="Genomic_DNA"/>
</dbReference>